<evidence type="ECO:0000313" key="3">
    <source>
        <dbReference type="Proteomes" id="UP000481043"/>
    </source>
</evidence>
<dbReference type="PANTHER" id="PTHR47829:SF1">
    <property type="entry name" value="HAD FAMILY PHOSPHATASE"/>
    <property type="match status" value="1"/>
</dbReference>
<dbReference type="PANTHER" id="PTHR47829">
    <property type="entry name" value="HYDROLASE, PUTATIVE (AFU_ORTHOLOGUE AFUA_1G12880)-RELATED"/>
    <property type="match status" value="1"/>
</dbReference>
<sequence length="357" mass="41327">MNQTNRNYDTIPVRKGEQLDQKELLQFLNQHFELANEPLEINQFGAGHSNLTYELKVGDWEAVLRRPPHGPVAPKAHDMGREYSILKDLYPVFPLAPKPYVFSENPAIVGSPFYIMERRRGFVYDTSFPKEVEVTKELCKGLSESMVDTLVQLHSIDYKKTKLVEITQPDGFMERQVHGWIGRYVRARTDDVPGVEELTTWLATNIPTSQEPTIIHYDYKLNNAMFSFEDPTKMVGLFDWEMTTVGDPLADVGAAMSYWIEKDDPELLSKGPGKEPVTVNEGFYTRQQFVEEYAKKSGRDLSDIHFYTTFAYFKLAVICQQIYYRYKQGQTQDPRFRDLHVFVKSLITYAQATRKGW</sequence>
<dbReference type="RefSeq" id="WP_163177094.1">
    <property type="nucleotide sequence ID" value="NZ_JAAIWM010000001.1"/>
</dbReference>
<dbReference type="Gene3D" id="3.90.1200.10">
    <property type="match status" value="1"/>
</dbReference>
<feature type="domain" description="Aminoglycoside phosphotransferase" evidence="1">
    <location>
        <begin position="41"/>
        <end position="268"/>
    </location>
</feature>
<gene>
    <name evidence="2" type="ORF">G4D63_01805</name>
</gene>
<comment type="caution">
    <text evidence="2">The sequence shown here is derived from an EMBL/GenBank/DDBJ whole genome shotgun (WGS) entry which is preliminary data.</text>
</comment>
<keyword evidence="2" id="KW-0808">Transferase</keyword>
<evidence type="ECO:0000259" key="1">
    <source>
        <dbReference type="Pfam" id="PF01636"/>
    </source>
</evidence>
<organism evidence="2 3">
    <name type="scientific">Bacillus mesophilus</name>
    <dbReference type="NCBI Taxonomy" id="1808955"/>
    <lineage>
        <taxon>Bacteria</taxon>
        <taxon>Bacillati</taxon>
        <taxon>Bacillota</taxon>
        <taxon>Bacilli</taxon>
        <taxon>Bacillales</taxon>
        <taxon>Bacillaceae</taxon>
        <taxon>Bacillus</taxon>
    </lineage>
</organism>
<proteinExistence type="predicted"/>
<dbReference type="InterPro" id="IPR052898">
    <property type="entry name" value="ACAD10-like"/>
</dbReference>
<dbReference type="EMBL" id="JAAIWM010000001">
    <property type="protein sequence ID" value="NEY70465.1"/>
    <property type="molecule type" value="Genomic_DNA"/>
</dbReference>
<dbReference type="SUPFAM" id="SSF56112">
    <property type="entry name" value="Protein kinase-like (PK-like)"/>
    <property type="match status" value="1"/>
</dbReference>
<protein>
    <submittedName>
        <fullName evidence="2">Phosphotransferase family protein</fullName>
    </submittedName>
</protein>
<dbReference type="InterPro" id="IPR011009">
    <property type="entry name" value="Kinase-like_dom_sf"/>
</dbReference>
<name>A0A6M0Q264_9BACI</name>
<keyword evidence="3" id="KW-1185">Reference proteome</keyword>
<dbReference type="AlphaFoldDB" id="A0A6M0Q264"/>
<dbReference type="Gene3D" id="3.30.200.20">
    <property type="entry name" value="Phosphorylase Kinase, domain 1"/>
    <property type="match status" value="1"/>
</dbReference>
<dbReference type="Proteomes" id="UP000481043">
    <property type="component" value="Unassembled WGS sequence"/>
</dbReference>
<accession>A0A6M0Q264</accession>
<dbReference type="Pfam" id="PF01636">
    <property type="entry name" value="APH"/>
    <property type="match status" value="1"/>
</dbReference>
<dbReference type="InterPro" id="IPR041726">
    <property type="entry name" value="ACAD10_11_N"/>
</dbReference>
<dbReference type="GO" id="GO:0016740">
    <property type="term" value="F:transferase activity"/>
    <property type="evidence" value="ECO:0007669"/>
    <property type="project" value="UniProtKB-KW"/>
</dbReference>
<reference evidence="2 3" key="1">
    <citation type="submission" date="2020-02" db="EMBL/GenBank/DDBJ databases">
        <title>Bacillus aquiflavi sp. nov., isolated from yellow water of strong flavor Chinese baijiu in Yibin region of China.</title>
        <authorList>
            <person name="Xie J."/>
        </authorList>
    </citation>
    <scope>NUCLEOTIDE SEQUENCE [LARGE SCALE GENOMIC DNA]</scope>
    <source>
        <strain evidence="2 3">SA4</strain>
    </source>
</reference>
<dbReference type="InterPro" id="IPR002575">
    <property type="entry name" value="Aminoglycoside_PTrfase"/>
</dbReference>
<dbReference type="CDD" id="cd05154">
    <property type="entry name" value="ACAD10_11_N-like"/>
    <property type="match status" value="1"/>
</dbReference>
<evidence type="ECO:0000313" key="2">
    <source>
        <dbReference type="EMBL" id="NEY70465.1"/>
    </source>
</evidence>